<dbReference type="Gene3D" id="3.10.290.10">
    <property type="entry name" value="RNA-binding S4 domain"/>
    <property type="match status" value="1"/>
</dbReference>
<evidence type="ECO:0000256" key="4">
    <source>
        <dbReference type="RuleBase" id="RU003887"/>
    </source>
</evidence>
<dbReference type="Gene3D" id="3.30.70.1560">
    <property type="entry name" value="Alpha-L RNA-binding motif"/>
    <property type="match status" value="1"/>
</dbReference>
<proteinExistence type="inferred from homology"/>
<dbReference type="SUPFAM" id="SSF55120">
    <property type="entry name" value="Pseudouridine synthase"/>
    <property type="match status" value="1"/>
</dbReference>
<dbReference type="RefSeq" id="WP_229593081.1">
    <property type="nucleotide sequence ID" value="NZ_AP024485.1"/>
</dbReference>
<dbReference type="InterPro" id="IPR036986">
    <property type="entry name" value="S4_RNA-bd_sf"/>
</dbReference>
<dbReference type="EC" id="5.4.99.-" evidence="4"/>
<dbReference type="InterPro" id="IPR050343">
    <property type="entry name" value="RsuA_PseudoU_synthase"/>
</dbReference>
<dbReference type="Proteomes" id="UP001053296">
    <property type="component" value="Chromosome"/>
</dbReference>
<dbReference type="InterPro" id="IPR002942">
    <property type="entry name" value="S4_RNA-bd"/>
</dbReference>
<dbReference type="PROSITE" id="PS50889">
    <property type="entry name" value="S4"/>
    <property type="match status" value="1"/>
</dbReference>
<keyword evidence="7" id="KW-1185">Reference proteome</keyword>
<evidence type="ECO:0000256" key="1">
    <source>
        <dbReference type="ARBA" id="ARBA00008348"/>
    </source>
</evidence>
<dbReference type="InterPro" id="IPR042092">
    <property type="entry name" value="PsdUridine_s_RsuA/RluB/E/F_cat"/>
</dbReference>
<dbReference type="CDD" id="cd02870">
    <property type="entry name" value="PseudoU_synth_RsuA_like"/>
    <property type="match status" value="1"/>
</dbReference>
<dbReference type="SUPFAM" id="SSF55174">
    <property type="entry name" value="Alpha-L RNA-binding motif"/>
    <property type="match status" value="1"/>
</dbReference>
<dbReference type="InterPro" id="IPR006145">
    <property type="entry name" value="PsdUridine_synth_RsuA/RluA"/>
</dbReference>
<evidence type="ECO:0000256" key="2">
    <source>
        <dbReference type="ARBA" id="ARBA00023235"/>
    </source>
</evidence>
<accession>A0ABN6EPZ9</accession>
<dbReference type="NCBIfam" id="TIGR00093">
    <property type="entry name" value="pseudouridine synthase"/>
    <property type="match status" value="1"/>
</dbReference>
<evidence type="ECO:0000313" key="7">
    <source>
        <dbReference type="Proteomes" id="UP001053296"/>
    </source>
</evidence>
<dbReference type="InterPro" id="IPR018496">
    <property type="entry name" value="PsdUridine_synth_RsuA/RluB_CS"/>
</dbReference>
<sequence length="252" mass="27828">MNNDAQKLIRLNKYIAQCGVASRRGADELVFDGRVTINGELADSPGIKVNPGVDAVAVNGKPLALPGADKEITLILHKPVETVTTAKDPQGRQTVLDLLPNDIKRLRPFPVGRLDFYSEGLLLLTTDGDLCYRLTHPKYHLPKVYTVTIRGTVPDSAVETMRKGMTLQEGDKLAPAKVQLKKPVAGTQQIEITLIQGINRQIRRMCDELGLTILRLSRIKQGPIALGNLKRGTWRELTKEEVQALKKAVRLT</sequence>
<dbReference type="Pfam" id="PF00849">
    <property type="entry name" value="PseudoU_synth_2"/>
    <property type="match status" value="1"/>
</dbReference>
<reference evidence="6" key="1">
    <citation type="journal article" date="2022" name="Arch. Microbiol.">
        <title>Pseudodesulfovibrio sediminis sp. nov., a mesophilic and neutrophilic sulfate-reducing bacterium isolated from sediment of a brackish lake.</title>
        <authorList>
            <person name="Takahashi A."/>
            <person name="Kojima H."/>
            <person name="Watanabe M."/>
            <person name="Fukui M."/>
        </authorList>
    </citation>
    <scope>NUCLEOTIDE SEQUENCE</scope>
    <source>
        <strain evidence="6">SF6</strain>
    </source>
</reference>
<dbReference type="SMART" id="SM00363">
    <property type="entry name" value="S4"/>
    <property type="match status" value="1"/>
</dbReference>
<gene>
    <name evidence="6" type="primary">rluB</name>
    <name evidence="6" type="ORF">PSDVSF_03880</name>
</gene>
<name>A0ABN6EPZ9_9BACT</name>
<evidence type="ECO:0000256" key="3">
    <source>
        <dbReference type="PROSITE-ProRule" id="PRU00182"/>
    </source>
</evidence>
<keyword evidence="3" id="KW-0694">RNA-binding</keyword>
<keyword evidence="2 4" id="KW-0413">Isomerase</keyword>
<evidence type="ECO:0000259" key="5">
    <source>
        <dbReference type="SMART" id="SM00363"/>
    </source>
</evidence>
<dbReference type="Pfam" id="PF01479">
    <property type="entry name" value="S4"/>
    <property type="match status" value="1"/>
</dbReference>
<protein>
    <recommendedName>
        <fullName evidence="4">Pseudouridine synthase</fullName>
        <ecNumber evidence="4">5.4.99.-</ecNumber>
    </recommendedName>
</protein>
<dbReference type="PROSITE" id="PS01149">
    <property type="entry name" value="PSI_RSU"/>
    <property type="match status" value="1"/>
</dbReference>
<dbReference type="EMBL" id="AP024485">
    <property type="protein sequence ID" value="BCS87146.1"/>
    <property type="molecule type" value="Genomic_DNA"/>
</dbReference>
<dbReference type="CDD" id="cd00165">
    <property type="entry name" value="S4"/>
    <property type="match status" value="1"/>
</dbReference>
<evidence type="ECO:0000313" key="6">
    <source>
        <dbReference type="EMBL" id="BCS87146.1"/>
    </source>
</evidence>
<dbReference type="PANTHER" id="PTHR47683">
    <property type="entry name" value="PSEUDOURIDINE SYNTHASE FAMILY PROTEIN-RELATED"/>
    <property type="match status" value="1"/>
</dbReference>
<dbReference type="InterPro" id="IPR020103">
    <property type="entry name" value="PsdUridine_synth_cat_dom_sf"/>
</dbReference>
<dbReference type="PANTHER" id="PTHR47683:SF2">
    <property type="entry name" value="RNA-BINDING S4 DOMAIN-CONTAINING PROTEIN"/>
    <property type="match status" value="1"/>
</dbReference>
<dbReference type="Gene3D" id="3.30.70.580">
    <property type="entry name" value="Pseudouridine synthase I, catalytic domain, N-terminal subdomain"/>
    <property type="match status" value="1"/>
</dbReference>
<dbReference type="InterPro" id="IPR020094">
    <property type="entry name" value="TruA/RsuA/RluB/E/F_N"/>
</dbReference>
<organism evidence="6 7">
    <name type="scientific">Pseudodesulfovibrio sediminis</name>
    <dbReference type="NCBI Taxonomy" id="2810563"/>
    <lineage>
        <taxon>Bacteria</taxon>
        <taxon>Pseudomonadati</taxon>
        <taxon>Thermodesulfobacteriota</taxon>
        <taxon>Desulfovibrionia</taxon>
        <taxon>Desulfovibrionales</taxon>
        <taxon>Desulfovibrionaceae</taxon>
    </lineage>
</organism>
<dbReference type="InterPro" id="IPR000748">
    <property type="entry name" value="PsdUridine_synth_RsuA/RluB/E/F"/>
</dbReference>
<feature type="domain" description="RNA-binding S4" evidence="5">
    <location>
        <begin position="9"/>
        <end position="71"/>
    </location>
</feature>
<comment type="similarity">
    <text evidence="1 4">Belongs to the pseudouridine synthase RsuA family.</text>
</comment>